<organism evidence="1 2">
    <name type="scientific">Xylaria bambusicola</name>
    <dbReference type="NCBI Taxonomy" id="326684"/>
    <lineage>
        <taxon>Eukaryota</taxon>
        <taxon>Fungi</taxon>
        <taxon>Dikarya</taxon>
        <taxon>Ascomycota</taxon>
        <taxon>Pezizomycotina</taxon>
        <taxon>Sordariomycetes</taxon>
        <taxon>Xylariomycetidae</taxon>
        <taxon>Xylariales</taxon>
        <taxon>Xylariaceae</taxon>
        <taxon>Xylaria</taxon>
    </lineage>
</organism>
<evidence type="ECO:0000313" key="1">
    <source>
        <dbReference type="EMBL" id="KAK5636043.1"/>
    </source>
</evidence>
<dbReference type="EMBL" id="JAWHQM010000061">
    <property type="protein sequence ID" value="KAK5636043.1"/>
    <property type="molecule type" value="Genomic_DNA"/>
</dbReference>
<name>A0AAN7UVE7_9PEZI</name>
<keyword evidence="2" id="KW-1185">Reference proteome</keyword>
<dbReference type="AlphaFoldDB" id="A0AAN7UVE7"/>
<evidence type="ECO:0000313" key="2">
    <source>
        <dbReference type="Proteomes" id="UP001305414"/>
    </source>
</evidence>
<comment type="caution">
    <text evidence="1">The sequence shown here is derived from an EMBL/GenBank/DDBJ whole genome shotgun (WGS) entry which is preliminary data.</text>
</comment>
<reference evidence="1 2" key="1">
    <citation type="submission" date="2023-10" db="EMBL/GenBank/DDBJ databases">
        <title>Draft genome sequence of Xylaria bambusicola isolate GMP-LS, the root and basal stem rot pathogen of sugarcane in Indonesia.</title>
        <authorList>
            <person name="Selvaraj P."/>
            <person name="Muralishankar V."/>
            <person name="Muruganantham S."/>
            <person name="Sp S."/>
            <person name="Haryani S."/>
            <person name="Lau K.J.X."/>
            <person name="Naqvi N.I."/>
        </authorList>
    </citation>
    <scope>NUCLEOTIDE SEQUENCE [LARGE SCALE GENOMIC DNA]</scope>
    <source>
        <strain evidence="1">GMP-LS</strain>
    </source>
</reference>
<protein>
    <submittedName>
        <fullName evidence="1">Uncharacterized protein</fullName>
    </submittedName>
</protein>
<dbReference type="Proteomes" id="UP001305414">
    <property type="component" value="Unassembled WGS sequence"/>
</dbReference>
<sequence>MQIAETQEIGTLIALQNKMVLQSSRSSSTQKIIIPDGNVSCIQSGGHVLVTLSKSTASKVEAYDVDKLLGRLVDNGSLPL</sequence>
<proteinExistence type="predicted"/>
<gene>
    <name evidence="1" type="ORF">RRF57_011755</name>
</gene>
<accession>A0AAN7UVE7</accession>